<dbReference type="Pfam" id="PF13127">
    <property type="entry name" value="DUF3955"/>
    <property type="match status" value="1"/>
</dbReference>
<comment type="caution">
    <text evidence="3">The sequence shown here is derived from an EMBL/GenBank/DDBJ whole genome shotgun (WGS) entry which is preliminary data.</text>
</comment>
<dbReference type="AlphaFoldDB" id="A0A838XPL7"/>
<evidence type="ECO:0000313" key="4">
    <source>
        <dbReference type="Proteomes" id="UP000559404"/>
    </source>
</evidence>
<keyword evidence="1" id="KW-1133">Transmembrane helix</keyword>
<feature type="domain" description="DUF3955" evidence="2">
    <location>
        <begin position="6"/>
        <end position="49"/>
    </location>
</feature>
<evidence type="ECO:0000256" key="1">
    <source>
        <dbReference type="SAM" id="Phobius"/>
    </source>
</evidence>
<feature type="transmembrane region" description="Helical" evidence="1">
    <location>
        <begin position="39"/>
        <end position="61"/>
    </location>
</feature>
<dbReference type="RefSeq" id="WP_181758853.1">
    <property type="nucleotide sequence ID" value="NZ_BMCR01000002.1"/>
</dbReference>
<name>A0A838XPL7_9HYPH</name>
<organism evidence="3 4">
    <name type="scientific">Stappia taiwanensis</name>
    <dbReference type="NCBI Taxonomy" id="992267"/>
    <lineage>
        <taxon>Bacteria</taxon>
        <taxon>Pseudomonadati</taxon>
        <taxon>Pseudomonadota</taxon>
        <taxon>Alphaproteobacteria</taxon>
        <taxon>Hyphomicrobiales</taxon>
        <taxon>Stappiaceae</taxon>
        <taxon>Stappia</taxon>
    </lineage>
</organism>
<accession>A0A838XPL7</accession>
<dbReference type="InterPro" id="IPR025016">
    <property type="entry name" value="DUF3955"/>
</dbReference>
<dbReference type="EMBL" id="JACEON010000002">
    <property type="protein sequence ID" value="MBA4610668.1"/>
    <property type="molecule type" value="Genomic_DNA"/>
</dbReference>
<dbReference type="PROSITE" id="PS51257">
    <property type="entry name" value="PROKAR_LIPOPROTEIN"/>
    <property type="match status" value="1"/>
</dbReference>
<proteinExistence type="predicted"/>
<reference evidence="3 4" key="1">
    <citation type="submission" date="2020-07" db="EMBL/GenBank/DDBJ databases">
        <authorList>
            <person name="Li M."/>
        </authorList>
    </citation>
    <scope>NUCLEOTIDE SEQUENCE [LARGE SCALE GENOMIC DNA]</scope>
    <source>
        <strain evidence="3 4">DSM 23284</strain>
    </source>
</reference>
<keyword evidence="1" id="KW-0472">Membrane</keyword>
<keyword evidence="1" id="KW-0812">Transmembrane</keyword>
<protein>
    <submittedName>
        <fullName evidence="3">DUF3955 domain-containing protein</fullName>
    </submittedName>
</protein>
<evidence type="ECO:0000313" key="3">
    <source>
        <dbReference type="EMBL" id="MBA4610668.1"/>
    </source>
</evidence>
<reference evidence="3 4" key="2">
    <citation type="submission" date="2020-08" db="EMBL/GenBank/DDBJ databases">
        <title>Stappia taiwanensis sp. nov., isolated from a coastal thermal spring.</title>
        <authorList>
            <person name="Kampfer P."/>
        </authorList>
    </citation>
    <scope>NUCLEOTIDE SEQUENCE [LARGE SCALE GENOMIC DNA]</scope>
    <source>
        <strain evidence="3 4">DSM 23284</strain>
    </source>
</reference>
<evidence type="ECO:0000259" key="2">
    <source>
        <dbReference type="Pfam" id="PF13127"/>
    </source>
</evidence>
<sequence length="70" mass="7285">MKAGLFFFSLVLLGVGCGVAFNLIGSTVDANGVLHEPFFLVPIGYLLGISGLGGLAVLAAWRGGRHLARR</sequence>
<gene>
    <name evidence="3" type="ORF">H1W37_03315</name>
</gene>
<keyword evidence="4" id="KW-1185">Reference proteome</keyword>
<dbReference type="Proteomes" id="UP000559404">
    <property type="component" value="Unassembled WGS sequence"/>
</dbReference>